<reference evidence="1" key="1">
    <citation type="submission" date="2022-04" db="EMBL/GenBank/DDBJ databases">
        <title>Genome of the entomopathogenic fungus Entomophthora muscae.</title>
        <authorList>
            <person name="Elya C."/>
            <person name="Lovett B.R."/>
            <person name="Lee E."/>
            <person name="Macias A.M."/>
            <person name="Hajek A.E."/>
            <person name="De Bivort B.L."/>
            <person name="Kasson M.T."/>
            <person name="De Fine Licht H.H."/>
            <person name="Stajich J.E."/>
        </authorList>
    </citation>
    <scope>NUCLEOTIDE SEQUENCE</scope>
    <source>
        <strain evidence="1">Berkeley</strain>
    </source>
</reference>
<proteinExistence type="predicted"/>
<comment type="caution">
    <text evidence="1">The sequence shown here is derived from an EMBL/GenBank/DDBJ whole genome shotgun (WGS) entry which is preliminary data.</text>
</comment>
<evidence type="ECO:0000313" key="1">
    <source>
        <dbReference type="EMBL" id="KAJ9086936.1"/>
    </source>
</evidence>
<gene>
    <name evidence="1" type="ORF">DSO57_1038396</name>
</gene>
<dbReference type="EMBL" id="QTSX02000482">
    <property type="protein sequence ID" value="KAJ9086936.1"/>
    <property type="molecule type" value="Genomic_DNA"/>
</dbReference>
<name>A0ACC2UKC6_9FUNG</name>
<protein>
    <submittedName>
        <fullName evidence="1">Uncharacterized protein</fullName>
    </submittedName>
</protein>
<evidence type="ECO:0000313" key="2">
    <source>
        <dbReference type="Proteomes" id="UP001165960"/>
    </source>
</evidence>
<keyword evidence="2" id="KW-1185">Reference proteome</keyword>
<organism evidence="1 2">
    <name type="scientific">Entomophthora muscae</name>
    <dbReference type="NCBI Taxonomy" id="34485"/>
    <lineage>
        <taxon>Eukaryota</taxon>
        <taxon>Fungi</taxon>
        <taxon>Fungi incertae sedis</taxon>
        <taxon>Zoopagomycota</taxon>
        <taxon>Entomophthoromycotina</taxon>
        <taxon>Entomophthoromycetes</taxon>
        <taxon>Entomophthorales</taxon>
        <taxon>Entomophthoraceae</taxon>
        <taxon>Entomophthora</taxon>
    </lineage>
</organism>
<dbReference type="Proteomes" id="UP001165960">
    <property type="component" value="Unassembled WGS sequence"/>
</dbReference>
<accession>A0ACC2UKC6</accession>
<sequence>MSGYIAVTGLQATIGNMLEAQSSDVEGGGLPGVTDHKGDMVEPFIVAAVSLNTTDSCIYHSEILIFIRLPTWLYTKCHSAKSAVILRAAQAKWFAFASDASDWVDTMC</sequence>